<gene>
    <name evidence="1" type="ORF">FSP39_020443</name>
</gene>
<dbReference type="Proteomes" id="UP001186944">
    <property type="component" value="Unassembled WGS sequence"/>
</dbReference>
<reference evidence="1" key="1">
    <citation type="submission" date="2019-08" db="EMBL/GenBank/DDBJ databases">
        <title>The improved chromosome-level genome for the pearl oyster Pinctada fucata martensii using PacBio sequencing and Hi-C.</title>
        <authorList>
            <person name="Zheng Z."/>
        </authorList>
    </citation>
    <scope>NUCLEOTIDE SEQUENCE</scope>
    <source>
        <strain evidence="1">ZZ-2019</strain>
        <tissue evidence="1">Adductor muscle</tissue>
    </source>
</reference>
<dbReference type="AlphaFoldDB" id="A0AA88YKB5"/>
<evidence type="ECO:0000313" key="2">
    <source>
        <dbReference type="Proteomes" id="UP001186944"/>
    </source>
</evidence>
<protein>
    <submittedName>
        <fullName evidence="1">Uncharacterized protein</fullName>
    </submittedName>
</protein>
<comment type="caution">
    <text evidence="1">The sequence shown here is derived from an EMBL/GenBank/DDBJ whole genome shotgun (WGS) entry which is preliminary data.</text>
</comment>
<accession>A0AA88YKB5</accession>
<dbReference type="EMBL" id="VSWD01000007">
    <property type="protein sequence ID" value="KAK3098539.1"/>
    <property type="molecule type" value="Genomic_DNA"/>
</dbReference>
<keyword evidence="2" id="KW-1185">Reference proteome</keyword>
<evidence type="ECO:0000313" key="1">
    <source>
        <dbReference type="EMBL" id="KAK3098539.1"/>
    </source>
</evidence>
<name>A0AA88YKB5_PINIB</name>
<proteinExistence type="predicted"/>
<sequence>MNANFNANNPSRVFKSISTSGVIFASHCGNGECIAQAVVKKNMKWYVDKAVWENLLVHLQQNQAGGFTSQSAMQNLLNKVKTGRKVRLHINDYSDLDIFVNADHVTIDGGTSTTDASSVNHLYVTPGVSIPMSPDWQFLYVTTASYNAVIVRMNYFIHQQTFEDEREVETTWFVN</sequence>
<organism evidence="1 2">
    <name type="scientific">Pinctada imbricata</name>
    <name type="common">Atlantic pearl-oyster</name>
    <name type="synonym">Pinctada martensii</name>
    <dbReference type="NCBI Taxonomy" id="66713"/>
    <lineage>
        <taxon>Eukaryota</taxon>
        <taxon>Metazoa</taxon>
        <taxon>Spiralia</taxon>
        <taxon>Lophotrochozoa</taxon>
        <taxon>Mollusca</taxon>
        <taxon>Bivalvia</taxon>
        <taxon>Autobranchia</taxon>
        <taxon>Pteriomorphia</taxon>
        <taxon>Pterioida</taxon>
        <taxon>Pterioidea</taxon>
        <taxon>Pteriidae</taxon>
        <taxon>Pinctada</taxon>
    </lineage>
</organism>